<gene>
    <name evidence="3" type="primary">LOC103550946</name>
</gene>
<feature type="compositionally biased region" description="Basic and acidic residues" evidence="1">
    <location>
        <begin position="222"/>
        <end position="232"/>
    </location>
</feature>
<evidence type="ECO:0000313" key="3">
    <source>
        <dbReference type="RefSeq" id="XP_070486515.1"/>
    </source>
</evidence>
<proteinExistence type="predicted"/>
<dbReference type="Proteomes" id="UP001652662">
    <property type="component" value="Chromosome 8"/>
</dbReference>
<dbReference type="GeneID" id="103550946"/>
<sequence length="232" mass="25461">MQRSSSLARVSFSLSNGAILRLLLGVSLGFIAFPQIRLAFASCRKTEANKQGNSSKGRRLQGRETARAPRGTRGLRSTLGSRPTLTFGVCGTPPLHATFSETLSGKLGFSWPNLDSPDFRNSQLPERRRTRKCQKEEEELNPRELRFRARRKAREGAATANADEPKGRRAEGPRSRGAEEPKSRRAEEPRRTPHAVIGRLAVEGQPYLIGRRVGNPSAGSRAAREEAAGCTS</sequence>
<organism evidence="2 3">
    <name type="scientific">Equus przewalskii</name>
    <name type="common">Przewalski's horse</name>
    <name type="synonym">Equus caballus przewalskii</name>
    <dbReference type="NCBI Taxonomy" id="9798"/>
    <lineage>
        <taxon>Eukaryota</taxon>
        <taxon>Metazoa</taxon>
        <taxon>Chordata</taxon>
        <taxon>Craniata</taxon>
        <taxon>Vertebrata</taxon>
        <taxon>Euteleostomi</taxon>
        <taxon>Mammalia</taxon>
        <taxon>Eutheria</taxon>
        <taxon>Laurasiatheria</taxon>
        <taxon>Perissodactyla</taxon>
        <taxon>Equidae</taxon>
        <taxon>Equus</taxon>
    </lineage>
</organism>
<evidence type="ECO:0000256" key="1">
    <source>
        <dbReference type="SAM" id="MobiDB-lite"/>
    </source>
</evidence>
<evidence type="ECO:0000313" key="2">
    <source>
        <dbReference type="Proteomes" id="UP001652662"/>
    </source>
</evidence>
<dbReference type="RefSeq" id="XP_070486515.1">
    <property type="nucleotide sequence ID" value="XM_070630414.1"/>
</dbReference>
<accession>A0ABM4QAP3</accession>
<reference evidence="3" key="1">
    <citation type="submission" date="2025-08" db="UniProtKB">
        <authorList>
            <consortium name="RefSeq"/>
        </authorList>
    </citation>
    <scope>IDENTIFICATION</scope>
    <source>
        <tissue evidence="3">Blood</tissue>
    </source>
</reference>
<feature type="region of interest" description="Disordered" evidence="1">
    <location>
        <begin position="47"/>
        <end position="79"/>
    </location>
</feature>
<name>A0ABM4QAP3_EQUPR</name>
<feature type="region of interest" description="Disordered" evidence="1">
    <location>
        <begin position="115"/>
        <end position="232"/>
    </location>
</feature>
<keyword evidence="2" id="KW-1185">Reference proteome</keyword>
<feature type="compositionally biased region" description="Basic and acidic residues" evidence="1">
    <location>
        <begin position="163"/>
        <end position="191"/>
    </location>
</feature>
<protein>
    <submittedName>
        <fullName evidence="3">Uncharacterized protein isoform X1</fullName>
    </submittedName>
</protein>